<sequence length="149" mass="17368">MHLKLESTIQKTFELPLTEEEINVIKDLYISKNSFGISQNKYQQIINSNILSIDFNEKDSIKMNFTEILSAVIDGAPFTFHLRTKSNELSFESNLGGIPKPDEFHKYLIFYLIYNNEMQFGKKSNKSLKAYFNSETMIKSAMWYLSKLN</sequence>
<dbReference type="RefSeq" id="WP_257499993.1">
    <property type="nucleotide sequence ID" value="NZ_CP102382.1"/>
</dbReference>
<evidence type="ECO:0008006" key="3">
    <source>
        <dbReference type="Google" id="ProtNLM"/>
    </source>
</evidence>
<accession>A0ABY5NU12</accession>
<dbReference type="Proteomes" id="UP001317001">
    <property type="component" value="Chromosome"/>
</dbReference>
<gene>
    <name evidence="1" type="ORF">NPX36_03250</name>
</gene>
<evidence type="ECO:0000313" key="1">
    <source>
        <dbReference type="EMBL" id="UUV22075.1"/>
    </source>
</evidence>
<proteinExistence type="predicted"/>
<organism evidence="1 2">
    <name type="scientific">Paenimyroides aestuarii</name>
    <dbReference type="NCBI Taxonomy" id="2968490"/>
    <lineage>
        <taxon>Bacteria</taxon>
        <taxon>Pseudomonadati</taxon>
        <taxon>Bacteroidota</taxon>
        <taxon>Flavobacteriia</taxon>
        <taxon>Flavobacteriales</taxon>
        <taxon>Flavobacteriaceae</taxon>
        <taxon>Paenimyroides</taxon>
    </lineage>
</organism>
<dbReference type="EMBL" id="CP102382">
    <property type="protein sequence ID" value="UUV22075.1"/>
    <property type="molecule type" value="Genomic_DNA"/>
</dbReference>
<keyword evidence="2" id="KW-1185">Reference proteome</keyword>
<protein>
    <recommendedName>
        <fullName evidence="3">LAGLIDADG homing endonuclease</fullName>
    </recommendedName>
</protein>
<reference evidence="1 2" key="1">
    <citation type="submission" date="2022-08" db="EMBL/GenBank/DDBJ databases">
        <title>Myroides zhujiangensis sp. nov., a novel bacterium isolated from sediment in the Pearl River Estuary.</title>
        <authorList>
            <person name="Cui L."/>
        </authorList>
    </citation>
    <scope>NUCLEOTIDE SEQUENCE [LARGE SCALE GENOMIC DNA]</scope>
    <source>
        <strain evidence="1 2">SCSIO 72103</strain>
    </source>
</reference>
<evidence type="ECO:0000313" key="2">
    <source>
        <dbReference type="Proteomes" id="UP001317001"/>
    </source>
</evidence>
<name>A0ABY5NU12_9FLAO</name>